<accession>A0A0C2SEU3</accession>
<dbReference type="EMBL" id="KN818283">
    <property type="protein sequence ID" value="KIL61560.1"/>
    <property type="molecule type" value="Genomic_DNA"/>
</dbReference>
<name>A0A0C2SEU3_AMAMK</name>
<sequence>METATARCLPDDAAATTDQRLSFHKCIAYDLARVKACAGVHPEWCDWFSAAHVPSALSKEMEEKRDKDQRTRGEGERTCSSESSASRRSC</sequence>
<feature type="compositionally biased region" description="Basic and acidic residues" evidence="1">
    <location>
        <begin position="59"/>
        <end position="79"/>
    </location>
</feature>
<feature type="compositionally biased region" description="Low complexity" evidence="1">
    <location>
        <begin position="80"/>
        <end position="90"/>
    </location>
</feature>
<organism evidence="2 3">
    <name type="scientific">Amanita muscaria (strain Koide BX008)</name>
    <dbReference type="NCBI Taxonomy" id="946122"/>
    <lineage>
        <taxon>Eukaryota</taxon>
        <taxon>Fungi</taxon>
        <taxon>Dikarya</taxon>
        <taxon>Basidiomycota</taxon>
        <taxon>Agaricomycotina</taxon>
        <taxon>Agaricomycetes</taxon>
        <taxon>Agaricomycetidae</taxon>
        <taxon>Agaricales</taxon>
        <taxon>Pluteineae</taxon>
        <taxon>Amanitaceae</taxon>
        <taxon>Amanita</taxon>
    </lineage>
</organism>
<reference evidence="2 3" key="1">
    <citation type="submission" date="2014-04" db="EMBL/GenBank/DDBJ databases">
        <title>Evolutionary Origins and Diversification of the Mycorrhizal Mutualists.</title>
        <authorList>
            <consortium name="DOE Joint Genome Institute"/>
            <consortium name="Mycorrhizal Genomics Consortium"/>
            <person name="Kohler A."/>
            <person name="Kuo A."/>
            <person name="Nagy L.G."/>
            <person name="Floudas D."/>
            <person name="Copeland A."/>
            <person name="Barry K.W."/>
            <person name="Cichocki N."/>
            <person name="Veneault-Fourrey C."/>
            <person name="LaButti K."/>
            <person name="Lindquist E.A."/>
            <person name="Lipzen A."/>
            <person name="Lundell T."/>
            <person name="Morin E."/>
            <person name="Murat C."/>
            <person name="Riley R."/>
            <person name="Ohm R."/>
            <person name="Sun H."/>
            <person name="Tunlid A."/>
            <person name="Henrissat B."/>
            <person name="Grigoriev I.V."/>
            <person name="Hibbett D.S."/>
            <person name="Martin F."/>
        </authorList>
    </citation>
    <scope>NUCLEOTIDE SEQUENCE [LARGE SCALE GENOMIC DNA]</scope>
    <source>
        <strain evidence="2 3">Koide BX008</strain>
    </source>
</reference>
<gene>
    <name evidence="2" type="ORF">M378DRAFT_166855</name>
</gene>
<dbReference type="AlphaFoldDB" id="A0A0C2SEU3"/>
<dbReference type="InParanoid" id="A0A0C2SEU3"/>
<evidence type="ECO:0000256" key="1">
    <source>
        <dbReference type="SAM" id="MobiDB-lite"/>
    </source>
</evidence>
<dbReference type="HOGENOM" id="CLU_2440384_0_0_1"/>
<evidence type="ECO:0000313" key="3">
    <source>
        <dbReference type="Proteomes" id="UP000054549"/>
    </source>
</evidence>
<dbReference type="Proteomes" id="UP000054549">
    <property type="component" value="Unassembled WGS sequence"/>
</dbReference>
<protein>
    <submittedName>
        <fullName evidence="2">Uncharacterized protein</fullName>
    </submittedName>
</protein>
<keyword evidence="3" id="KW-1185">Reference proteome</keyword>
<feature type="region of interest" description="Disordered" evidence="1">
    <location>
        <begin position="57"/>
        <end position="90"/>
    </location>
</feature>
<evidence type="ECO:0000313" key="2">
    <source>
        <dbReference type="EMBL" id="KIL61560.1"/>
    </source>
</evidence>
<dbReference type="OrthoDB" id="429841at2759"/>
<proteinExistence type="predicted"/>